<gene>
    <name evidence="2" type="ORF">LX80_00702</name>
</gene>
<dbReference type="AlphaFoldDB" id="A0A2W7S0G5"/>
<dbReference type="OrthoDB" id="667456at2"/>
<organism evidence="2 3">
    <name type="scientific">Hydrotalea sandarakina</name>
    <dbReference type="NCBI Taxonomy" id="1004304"/>
    <lineage>
        <taxon>Bacteria</taxon>
        <taxon>Pseudomonadati</taxon>
        <taxon>Bacteroidota</taxon>
        <taxon>Chitinophagia</taxon>
        <taxon>Chitinophagales</taxon>
        <taxon>Chitinophagaceae</taxon>
        <taxon>Hydrotalea</taxon>
    </lineage>
</organism>
<protein>
    <submittedName>
        <fullName evidence="2">Uncharacterized protein</fullName>
    </submittedName>
</protein>
<feature type="signal peptide" evidence="1">
    <location>
        <begin position="1"/>
        <end position="20"/>
    </location>
</feature>
<accession>A0A2W7S0G5</accession>
<feature type="chain" id="PRO_5016169645" evidence="1">
    <location>
        <begin position="21"/>
        <end position="125"/>
    </location>
</feature>
<keyword evidence="1" id="KW-0732">Signal</keyword>
<reference evidence="2 3" key="1">
    <citation type="submission" date="2018-06" db="EMBL/GenBank/DDBJ databases">
        <title>Genomic Encyclopedia of Archaeal and Bacterial Type Strains, Phase II (KMG-II): from individual species to whole genera.</title>
        <authorList>
            <person name="Goeker M."/>
        </authorList>
    </citation>
    <scope>NUCLEOTIDE SEQUENCE [LARGE SCALE GENOMIC DNA]</scope>
    <source>
        <strain evidence="2 3">DSM 23241</strain>
    </source>
</reference>
<name>A0A2W7S0G5_9BACT</name>
<evidence type="ECO:0000313" key="2">
    <source>
        <dbReference type="EMBL" id="PZX64506.1"/>
    </source>
</evidence>
<keyword evidence="3" id="KW-1185">Reference proteome</keyword>
<dbReference type="EMBL" id="QKZV01000002">
    <property type="protein sequence ID" value="PZX64506.1"/>
    <property type="molecule type" value="Genomic_DNA"/>
</dbReference>
<comment type="caution">
    <text evidence="2">The sequence shown here is derived from an EMBL/GenBank/DDBJ whole genome shotgun (WGS) entry which is preliminary data.</text>
</comment>
<sequence>MKASLFILLFVGATFFVSKAQSQQLPVTTDTVFKELIGKYTFPDGSVVEQVEVILDSTGLSMTSDVGTSVLQQLGKDSFALVSFQGIVVFKRDEKNKIKAVIIDAMGYHLEGKKEEVTAVSNPSA</sequence>
<dbReference type="RefSeq" id="WP_111293677.1">
    <property type="nucleotide sequence ID" value="NZ_QKZV01000002.1"/>
</dbReference>
<evidence type="ECO:0000313" key="3">
    <source>
        <dbReference type="Proteomes" id="UP000249720"/>
    </source>
</evidence>
<dbReference type="Proteomes" id="UP000249720">
    <property type="component" value="Unassembled WGS sequence"/>
</dbReference>
<evidence type="ECO:0000256" key="1">
    <source>
        <dbReference type="SAM" id="SignalP"/>
    </source>
</evidence>
<proteinExistence type="predicted"/>